<sequence length="291" mass="31832">MREIAKGHLKKEPSQPDSDVQSATPHNTHWTDCDVRVWVLDGQDIKFARNVGNMIYRPSGIVLVSGAVCVRSSSKDVNLSRSGTTLATKLLLPHAAAAAAAAATGLLEIYHNWFYDRWKATAINSIAGNQHCGPSALYFFWFHCPSLTPHLESFSDHNLALRVIHFCFDSFSCLSTSLSAILSHDPPSLSLPFLKVSPVALSSSSSPPLPLYLPPSCSCQFFYIPPDAPSSGHTVLGSHVFNCWRQLYFFVDDVHAVLPSASLRNICHESKTPDALNVSRAGGQQQKEEEG</sequence>
<organism evidence="4">
    <name type="scientific">Schistocephalus solidus</name>
    <name type="common">Tapeworm</name>
    <dbReference type="NCBI Taxonomy" id="70667"/>
    <lineage>
        <taxon>Eukaryota</taxon>
        <taxon>Metazoa</taxon>
        <taxon>Spiralia</taxon>
        <taxon>Lophotrochozoa</taxon>
        <taxon>Platyhelminthes</taxon>
        <taxon>Cestoda</taxon>
        <taxon>Eucestoda</taxon>
        <taxon>Diphyllobothriidea</taxon>
        <taxon>Diphyllobothriidae</taxon>
        <taxon>Schistocephalus</taxon>
    </lineage>
</organism>
<dbReference type="WBParaSite" id="SSLN_0000672501-mRNA-1">
    <property type="protein sequence ID" value="SSLN_0000672501-mRNA-1"/>
    <property type="gene ID" value="SSLN_0000672501"/>
</dbReference>
<keyword evidence="3" id="KW-1185">Reference proteome</keyword>
<accession>A0A183SQM1</accession>
<gene>
    <name evidence="2" type="ORF">SSLN_LOCUS6519</name>
</gene>
<name>A0A183SQM1_SCHSO</name>
<evidence type="ECO:0000313" key="4">
    <source>
        <dbReference type="WBParaSite" id="SSLN_0000672501-mRNA-1"/>
    </source>
</evidence>
<dbReference type="Proteomes" id="UP000275846">
    <property type="component" value="Unassembled WGS sequence"/>
</dbReference>
<feature type="compositionally biased region" description="Polar residues" evidence="1">
    <location>
        <begin position="15"/>
        <end position="27"/>
    </location>
</feature>
<proteinExistence type="predicted"/>
<protein>
    <submittedName>
        <fullName evidence="2 4">Uncharacterized protein</fullName>
    </submittedName>
</protein>
<reference evidence="4" key="1">
    <citation type="submission" date="2016-06" db="UniProtKB">
        <authorList>
            <consortium name="WormBaseParasite"/>
        </authorList>
    </citation>
    <scope>IDENTIFICATION</scope>
</reference>
<evidence type="ECO:0000313" key="3">
    <source>
        <dbReference type="Proteomes" id="UP000275846"/>
    </source>
</evidence>
<feature type="compositionally biased region" description="Basic and acidic residues" evidence="1">
    <location>
        <begin position="1"/>
        <end position="14"/>
    </location>
</feature>
<feature type="region of interest" description="Disordered" evidence="1">
    <location>
        <begin position="1"/>
        <end position="27"/>
    </location>
</feature>
<evidence type="ECO:0000313" key="2">
    <source>
        <dbReference type="EMBL" id="VDL92904.1"/>
    </source>
</evidence>
<evidence type="ECO:0000256" key="1">
    <source>
        <dbReference type="SAM" id="MobiDB-lite"/>
    </source>
</evidence>
<reference evidence="2 3" key="2">
    <citation type="submission" date="2018-11" db="EMBL/GenBank/DDBJ databases">
        <authorList>
            <consortium name="Pathogen Informatics"/>
        </authorList>
    </citation>
    <scope>NUCLEOTIDE SEQUENCE [LARGE SCALE GENOMIC DNA]</scope>
    <source>
        <strain evidence="2 3">NST_G2</strain>
    </source>
</reference>
<dbReference type="EMBL" id="UYSU01033722">
    <property type="protein sequence ID" value="VDL92904.1"/>
    <property type="molecule type" value="Genomic_DNA"/>
</dbReference>
<dbReference type="AlphaFoldDB" id="A0A183SQM1"/>